<protein>
    <submittedName>
        <fullName evidence="1">Uncharacterized protein</fullName>
    </submittedName>
</protein>
<gene>
    <name evidence="1" type="ORF">METZ01_LOCUS334645</name>
</gene>
<reference evidence="1" key="1">
    <citation type="submission" date="2018-05" db="EMBL/GenBank/DDBJ databases">
        <authorList>
            <person name="Lanie J.A."/>
            <person name="Ng W.-L."/>
            <person name="Kazmierczak K.M."/>
            <person name="Andrzejewski T.M."/>
            <person name="Davidsen T.M."/>
            <person name="Wayne K.J."/>
            <person name="Tettelin H."/>
            <person name="Glass J.I."/>
            <person name="Rusch D."/>
            <person name="Podicherti R."/>
            <person name="Tsui H.-C.T."/>
            <person name="Winkler M.E."/>
        </authorList>
    </citation>
    <scope>NUCLEOTIDE SEQUENCE</scope>
</reference>
<evidence type="ECO:0000313" key="1">
    <source>
        <dbReference type="EMBL" id="SVC81791.1"/>
    </source>
</evidence>
<accession>A0A382QC29</accession>
<name>A0A382QC29_9ZZZZ</name>
<dbReference type="AlphaFoldDB" id="A0A382QC29"/>
<dbReference type="EMBL" id="UINC01112679">
    <property type="protein sequence ID" value="SVC81791.1"/>
    <property type="molecule type" value="Genomic_DNA"/>
</dbReference>
<organism evidence="1">
    <name type="scientific">marine metagenome</name>
    <dbReference type="NCBI Taxonomy" id="408172"/>
    <lineage>
        <taxon>unclassified sequences</taxon>
        <taxon>metagenomes</taxon>
        <taxon>ecological metagenomes</taxon>
    </lineage>
</organism>
<proteinExistence type="predicted"/>
<sequence>MGIIVTDLAPVTAEALVLYAAIVYVNRSIHLDIIRARRGP</sequence>